<dbReference type="GO" id="GO:0030139">
    <property type="term" value="C:endocytic vesicle"/>
    <property type="evidence" value="ECO:0007669"/>
    <property type="project" value="TreeGrafter"/>
</dbReference>
<evidence type="ECO:0000256" key="2">
    <source>
        <dbReference type="SAM" id="MobiDB-lite"/>
    </source>
</evidence>
<dbReference type="InterPro" id="IPR027267">
    <property type="entry name" value="AH/BAR_dom_sf"/>
</dbReference>
<feature type="compositionally biased region" description="Polar residues" evidence="2">
    <location>
        <begin position="15"/>
        <end position="29"/>
    </location>
</feature>
<feature type="compositionally biased region" description="Polar residues" evidence="2">
    <location>
        <begin position="220"/>
        <end position="229"/>
    </location>
</feature>
<accession>A0AAF0DAK9</accession>
<protein>
    <submittedName>
        <fullName evidence="4">Suppressor of Profilin deletion</fullName>
    </submittedName>
</protein>
<feature type="compositionally biased region" description="Low complexity" evidence="2">
    <location>
        <begin position="95"/>
        <end position="104"/>
    </location>
</feature>
<dbReference type="InterPro" id="IPR028565">
    <property type="entry name" value="MHD"/>
</dbReference>
<dbReference type="AlphaFoldDB" id="A0AAF0DAK9"/>
<keyword evidence="5" id="KW-1185">Reference proteome</keyword>
<feature type="region of interest" description="Disordered" evidence="2">
    <location>
        <begin position="298"/>
        <end position="337"/>
    </location>
</feature>
<evidence type="ECO:0000256" key="1">
    <source>
        <dbReference type="ARBA" id="ARBA00022583"/>
    </source>
</evidence>
<feature type="region of interest" description="Disordered" evidence="2">
    <location>
        <begin position="470"/>
        <end position="509"/>
    </location>
</feature>
<feature type="region of interest" description="Disordered" evidence="2">
    <location>
        <begin position="1"/>
        <end position="33"/>
    </location>
</feature>
<feature type="compositionally biased region" description="Polar residues" evidence="2">
    <location>
        <begin position="812"/>
        <end position="832"/>
    </location>
</feature>
<dbReference type="EMBL" id="CP120627">
    <property type="protein sequence ID" value="WEW54939.1"/>
    <property type="molecule type" value="Genomic_DNA"/>
</dbReference>
<evidence type="ECO:0000313" key="4">
    <source>
        <dbReference type="EMBL" id="WEW54939.1"/>
    </source>
</evidence>
<feature type="compositionally biased region" description="Polar residues" evidence="2">
    <location>
        <begin position="302"/>
        <end position="333"/>
    </location>
</feature>
<dbReference type="Proteomes" id="UP001219355">
    <property type="component" value="Chromosome 1"/>
</dbReference>
<gene>
    <name evidence="4" type="primary">SYP1</name>
    <name evidence="4" type="ORF">PRK78_000366</name>
</gene>
<dbReference type="GO" id="GO:0005886">
    <property type="term" value="C:plasma membrane"/>
    <property type="evidence" value="ECO:0007669"/>
    <property type="project" value="TreeGrafter"/>
</dbReference>
<dbReference type="Gene3D" id="1.20.1270.60">
    <property type="entry name" value="Arfaptin homology (AH) domain/BAR domain"/>
    <property type="match status" value="1"/>
</dbReference>
<dbReference type="Pfam" id="PF10291">
    <property type="entry name" value="muHD"/>
    <property type="match status" value="1"/>
</dbReference>
<proteinExistence type="predicted"/>
<feature type="compositionally biased region" description="Basic and acidic residues" evidence="2">
    <location>
        <begin position="85"/>
        <end position="94"/>
    </location>
</feature>
<evidence type="ECO:0000259" key="3">
    <source>
        <dbReference type="PROSITE" id="PS51072"/>
    </source>
</evidence>
<reference evidence="4" key="1">
    <citation type="submission" date="2023-03" db="EMBL/GenBank/DDBJ databases">
        <title>Emydomyces testavorans Genome Sequence.</title>
        <authorList>
            <person name="Hoyer L."/>
        </authorList>
    </citation>
    <scope>NUCLEOTIDE SEQUENCE</scope>
    <source>
        <strain evidence="4">16-2883</strain>
    </source>
</reference>
<dbReference type="InterPro" id="IPR018808">
    <property type="entry name" value="Muniscin_C"/>
</dbReference>
<feature type="region of interest" description="Disordered" evidence="2">
    <location>
        <begin position="263"/>
        <end position="285"/>
    </location>
</feature>
<dbReference type="GO" id="GO:0032185">
    <property type="term" value="P:septin cytoskeleton organization"/>
    <property type="evidence" value="ECO:0007669"/>
    <property type="project" value="TreeGrafter"/>
</dbReference>
<dbReference type="PANTHER" id="PTHR23065:SF54">
    <property type="entry name" value="SUPPRESSOR OF YEAST PROFILIN DELETION"/>
    <property type="match status" value="1"/>
</dbReference>
<dbReference type="GO" id="GO:0006897">
    <property type="term" value="P:endocytosis"/>
    <property type="evidence" value="ECO:0007669"/>
    <property type="project" value="UniProtKB-KW"/>
</dbReference>
<keyword evidence="1" id="KW-0254">Endocytosis</keyword>
<feature type="compositionally biased region" description="Polar residues" evidence="2">
    <location>
        <begin position="470"/>
        <end position="503"/>
    </location>
</feature>
<dbReference type="PROSITE" id="PS51072">
    <property type="entry name" value="MHD"/>
    <property type="match status" value="1"/>
</dbReference>
<feature type="region of interest" description="Disordered" evidence="2">
    <location>
        <begin position="85"/>
        <end position="104"/>
    </location>
</feature>
<feature type="region of interest" description="Disordered" evidence="2">
    <location>
        <begin position="185"/>
        <end position="230"/>
    </location>
</feature>
<dbReference type="SUPFAM" id="SSF103657">
    <property type="entry name" value="BAR/IMD domain-like"/>
    <property type="match status" value="1"/>
</dbReference>
<dbReference type="GO" id="GO:0032153">
    <property type="term" value="C:cell division site"/>
    <property type="evidence" value="ECO:0007669"/>
    <property type="project" value="TreeGrafter"/>
</dbReference>
<dbReference type="PANTHER" id="PTHR23065">
    <property type="entry name" value="PROLINE-SERINE-THREONINE PHOSPHATASE INTERACTING PROTEIN 1"/>
    <property type="match status" value="1"/>
</dbReference>
<organism evidence="4 5">
    <name type="scientific">Emydomyces testavorans</name>
    <dbReference type="NCBI Taxonomy" id="2070801"/>
    <lineage>
        <taxon>Eukaryota</taxon>
        <taxon>Fungi</taxon>
        <taxon>Dikarya</taxon>
        <taxon>Ascomycota</taxon>
        <taxon>Pezizomycotina</taxon>
        <taxon>Eurotiomycetes</taxon>
        <taxon>Eurotiomycetidae</taxon>
        <taxon>Onygenales</taxon>
        <taxon>Nannizziopsiaceae</taxon>
        <taxon>Emydomyces</taxon>
    </lineage>
</organism>
<sequence>MHVPRNGADSKKRTASASGNSRDVLSQTEEPLWAQSHETLAQRIEADVERPLREYNLKNKDLKSMSSVQQDLANLARSLEAAQKKADKLKDKGPKAAGKSLSAASAAQDARAQWDSRVPFVFEQLQAVDEHRLNHLRDVLTQLQTHEADQVERNRQSAENCLNALLTVDTAEEIGTFALRASGGRTAELGNHNPPRAVSPQPETAPMEALQPPPRLNDDGASQRSSNSIHGRPSFALEQQQHPQHRHAPLGGLKRLGTVMARRRSTVQTTSGHASPEKKFRSPFMSFRRTESARNFHHVEHQPSSPNGLAPTQSLDESSQHRPGSSATANHSQAEPRIESVLNGTTIPEETAPQEIPVAAAEPHDERPILLKQASRDADGFSAKPDTIDEISRVQREADVSEDPGINLTIRDRPIQEDEGEAKQAMDEMASTLRRQAKQSGLARSPGSLRGRRDVRNTVFIPNLPVSENEIQSGIPSRTNPETVNPAVSPSHIPQSATLSGTNQDDHTLSDVTSIHSSQTLHSLSGLISHPELHAPGLSASIVEKLTASVSGGIVTQSFVVGELALAYNPTESSSVDHQIVRLDNFQVLERVAANPQFVTEVGHSPTNGTQPSETTDDRKGEYNILLTSLRGPAPAVAFKYQIHLDSSNLSAYCPLIFEPIWNVQEFQASVIINYSLNPQFISSSPLTSIILQNLVLTVNLDVSPFDEETKQPREVARATGAAMHPNIGASFRRRTSSVVWKIPELEVKADGENRFLARFSTITSWPRKGKVEARFDAITKDTNLRLGISSYGPAVQGEEAKSVDPFADATGGTSSQVADPTTESENWTELPTQRKLSVSRYVSA</sequence>
<name>A0AAF0DAK9_9EURO</name>
<feature type="domain" description="MHD" evidence="3">
    <location>
        <begin position="535"/>
        <end position="831"/>
    </location>
</feature>
<feature type="region of interest" description="Disordered" evidence="2">
    <location>
        <begin position="805"/>
        <end position="832"/>
    </location>
</feature>
<evidence type="ECO:0000313" key="5">
    <source>
        <dbReference type="Proteomes" id="UP001219355"/>
    </source>
</evidence>